<proteinExistence type="inferred from homology"/>
<evidence type="ECO:0000256" key="2">
    <source>
        <dbReference type="ARBA" id="ARBA00004186"/>
    </source>
</evidence>
<keyword evidence="11" id="KW-0995">Kinetochore</keyword>
<evidence type="ECO:0000256" key="16">
    <source>
        <dbReference type="ARBA" id="ARBA00023328"/>
    </source>
</evidence>
<dbReference type="AlphaFoldDB" id="A0AAV5R0Y3"/>
<keyword evidence="15" id="KW-0131">Cell cycle</keyword>
<keyword evidence="10" id="KW-0159">Chromosome partition</keyword>
<sequence length="170" mass="20063">MSFLDEMHQHLVSIDTMKFKTSSIFTNSLLKTHDTTQIIRDIRDEEIVFFKGKKMQFIDYELMNSLGVANSNDYVQYEITNLLDSIDKPEIDDGSSTPNTNLQKIDFNKFLIDNSLSEITNDEQFYLEFKDDILELFKFYKHSYTVKNIWASNNNNNMLDSDTNELYNYK</sequence>
<keyword evidence="8" id="KW-0493">Microtubule</keyword>
<dbReference type="GO" id="GO:0005876">
    <property type="term" value="C:spindle microtubule"/>
    <property type="evidence" value="ECO:0007669"/>
    <property type="project" value="InterPro"/>
</dbReference>
<dbReference type="GO" id="GO:0008608">
    <property type="term" value="P:attachment of spindle microtubules to kinetochore"/>
    <property type="evidence" value="ECO:0007669"/>
    <property type="project" value="InterPro"/>
</dbReference>
<evidence type="ECO:0000256" key="5">
    <source>
        <dbReference type="ARBA" id="ARBA00022454"/>
    </source>
</evidence>
<organism evidence="19 20">
    <name type="scientific">Pichia kluyveri</name>
    <name type="common">Yeast</name>
    <dbReference type="NCBI Taxonomy" id="36015"/>
    <lineage>
        <taxon>Eukaryota</taxon>
        <taxon>Fungi</taxon>
        <taxon>Dikarya</taxon>
        <taxon>Ascomycota</taxon>
        <taxon>Saccharomycotina</taxon>
        <taxon>Pichiomycetes</taxon>
        <taxon>Pichiales</taxon>
        <taxon>Pichiaceae</taxon>
        <taxon>Pichia</taxon>
    </lineage>
</organism>
<evidence type="ECO:0000313" key="20">
    <source>
        <dbReference type="Proteomes" id="UP001378960"/>
    </source>
</evidence>
<reference evidence="19 20" key="1">
    <citation type="journal article" date="2023" name="Elife">
        <title>Identification of key yeast species and microbe-microbe interactions impacting larval growth of Drosophila in the wild.</title>
        <authorList>
            <person name="Mure A."/>
            <person name="Sugiura Y."/>
            <person name="Maeda R."/>
            <person name="Honda K."/>
            <person name="Sakurai N."/>
            <person name="Takahashi Y."/>
            <person name="Watada M."/>
            <person name="Katoh T."/>
            <person name="Gotoh A."/>
            <person name="Gotoh Y."/>
            <person name="Taniguchi I."/>
            <person name="Nakamura K."/>
            <person name="Hayashi T."/>
            <person name="Katayama T."/>
            <person name="Uemura T."/>
            <person name="Hattori Y."/>
        </authorList>
    </citation>
    <scope>NUCLEOTIDE SEQUENCE [LARGE SCALE GENOMIC DNA]</scope>
    <source>
        <strain evidence="19 20">PK-24</strain>
    </source>
</reference>
<evidence type="ECO:0000256" key="12">
    <source>
        <dbReference type="ARBA" id="ARBA00023054"/>
    </source>
</evidence>
<comment type="caution">
    <text evidence="19">The sequence shown here is derived from an EMBL/GenBank/DDBJ whole genome shotgun (WGS) entry which is preliminary data.</text>
</comment>
<dbReference type="InterPro" id="IPR013966">
    <property type="entry name" value="Spc34"/>
</dbReference>
<dbReference type="Proteomes" id="UP001378960">
    <property type="component" value="Unassembled WGS sequence"/>
</dbReference>
<evidence type="ECO:0000256" key="9">
    <source>
        <dbReference type="ARBA" id="ARBA00022776"/>
    </source>
</evidence>
<keyword evidence="16" id="KW-0137">Centromere</keyword>
<evidence type="ECO:0000313" key="19">
    <source>
        <dbReference type="EMBL" id="GMM44712.1"/>
    </source>
</evidence>
<keyword evidence="13" id="KW-0206">Cytoskeleton</keyword>
<evidence type="ECO:0000256" key="10">
    <source>
        <dbReference type="ARBA" id="ARBA00022829"/>
    </source>
</evidence>
<keyword evidence="6" id="KW-0963">Cytoplasm</keyword>
<evidence type="ECO:0000256" key="11">
    <source>
        <dbReference type="ARBA" id="ARBA00022838"/>
    </source>
</evidence>
<evidence type="ECO:0000256" key="3">
    <source>
        <dbReference type="ARBA" id="ARBA00004629"/>
    </source>
</evidence>
<dbReference type="Pfam" id="PF08657">
    <property type="entry name" value="DASH_Spc34"/>
    <property type="match status" value="1"/>
</dbReference>
<keyword evidence="7" id="KW-0132">Cell division</keyword>
<dbReference type="EMBL" id="BTGB01000001">
    <property type="protein sequence ID" value="GMM44712.1"/>
    <property type="molecule type" value="Genomic_DNA"/>
</dbReference>
<accession>A0AAV5R0Y3</accession>
<dbReference type="GO" id="GO:0051301">
    <property type="term" value="P:cell division"/>
    <property type="evidence" value="ECO:0007669"/>
    <property type="project" value="UniProtKB-KW"/>
</dbReference>
<evidence type="ECO:0000256" key="6">
    <source>
        <dbReference type="ARBA" id="ARBA00022490"/>
    </source>
</evidence>
<keyword evidence="9" id="KW-0498">Mitosis</keyword>
<keyword evidence="5" id="KW-0158">Chromosome</keyword>
<keyword evidence="20" id="KW-1185">Reference proteome</keyword>
<comment type="similarity">
    <text evidence="4">Belongs to the DASH complex SPC34 family.</text>
</comment>
<comment type="subcellular location">
    <subcellularLocation>
        <location evidence="3">Chromosome</location>
        <location evidence="3">Centromere</location>
        <location evidence="3">Kinetochore</location>
    </subcellularLocation>
    <subcellularLocation>
        <location evidence="2">Cytoplasm</location>
        <location evidence="2">Cytoskeleton</location>
        <location evidence="2">Spindle</location>
    </subcellularLocation>
    <subcellularLocation>
        <location evidence="1">Nucleus</location>
    </subcellularLocation>
</comment>
<evidence type="ECO:0000256" key="8">
    <source>
        <dbReference type="ARBA" id="ARBA00022701"/>
    </source>
</evidence>
<evidence type="ECO:0000256" key="4">
    <source>
        <dbReference type="ARBA" id="ARBA00008491"/>
    </source>
</evidence>
<evidence type="ECO:0000256" key="14">
    <source>
        <dbReference type="ARBA" id="ARBA00023242"/>
    </source>
</evidence>
<gene>
    <name evidence="19" type="ORF">DAPK24_012870</name>
</gene>
<protein>
    <recommendedName>
        <fullName evidence="17">DASH complex subunit SPC34</fullName>
    </recommendedName>
    <alternativeName>
        <fullName evidence="18">Outer kinetochore protein SPC34</fullName>
    </alternativeName>
</protein>
<evidence type="ECO:0000256" key="17">
    <source>
        <dbReference type="ARBA" id="ARBA00044112"/>
    </source>
</evidence>
<name>A0AAV5R0Y3_PICKL</name>
<evidence type="ECO:0000256" key="18">
    <source>
        <dbReference type="ARBA" id="ARBA00044346"/>
    </source>
</evidence>
<dbReference type="GO" id="GO:0042729">
    <property type="term" value="C:DASH complex"/>
    <property type="evidence" value="ECO:0007669"/>
    <property type="project" value="InterPro"/>
</dbReference>
<keyword evidence="12" id="KW-0175">Coiled coil</keyword>
<evidence type="ECO:0000256" key="7">
    <source>
        <dbReference type="ARBA" id="ARBA00022618"/>
    </source>
</evidence>
<evidence type="ECO:0000256" key="15">
    <source>
        <dbReference type="ARBA" id="ARBA00023306"/>
    </source>
</evidence>
<evidence type="ECO:0000256" key="1">
    <source>
        <dbReference type="ARBA" id="ARBA00004123"/>
    </source>
</evidence>
<evidence type="ECO:0000256" key="13">
    <source>
        <dbReference type="ARBA" id="ARBA00023212"/>
    </source>
</evidence>
<keyword evidence="14" id="KW-0539">Nucleus</keyword>